<keyword evidence="1" id="KW-1133">Transmembrane helix</keyword>
<sequence>MPLYVSSLRSVCKLSTHMSSISFNLTLPTAYLIQTAILFKIVDFLLTV</sequence>
<evidence type="ECO:0000256" key="1">
    <source>
        <dbReference type="SAM" id="Phobius"/>
    </source>
</evidence>
<reference evidence="2" key="1">
    <citation type="submission" date="2014-11" db="EMBL/GenBank/DDBJ databases">
        <authorList>
            <person name="Amaro Gonzalez C."/>
        </authorList>
    </citation>
    <scope>NUCLEOTIDE SEQUENCE</scope>
</reference>
<dbReference type="AlphaFoldDB" id="A0A0E9PT90"/>
<protein>
    <submittedName>
        <fullName evidence="2">Uncharacterized protein</fullName>
    </submittedName>
</protein>
<keyword evidence="1" id="KW-0472">Membrane</keyword>
<accession>A0A0E9PT90</accession>
<feature type="transmembrane region" description="Helical" evidence="1">
    <location>
        <begin position="21"/>
        <end position="42"/>
    </location>
</feature>
<name>A0A0E9PT90_ANGAN</name>
<evidence type="ECO:0000313" key="2">
    <source>
        <dbReference type="EMBL" id="JAH07083.1"/>
    </source>
</evidence>
<proteinExistence type="predicted"/>
<keyword evidence="1" id="KW-0812">Transmembrane</keyword>
<dbReference type="EMBL" id="GBXM01101494">
    <property type="protein sequence ID" value="JAH07083.1"/>
    <property type="molecule type" value="Transcribed_RNA"/>
</dbReference>
<organism evidence="2">
    <name type="scientific">Anguilla anguilla</name>
    <name type="common">European freshwater eel</name>
    <name type="synonym">Muraena anguilla</name>
    <dbReference type="NCBI Taxonomy" id="7936"/>
    <lineage>
        <taxon>Eukaryota</taxon>
        <taxon>Metazoa</taxon>
        <taxon>Chordata</taxon>
        <taxon>Craniata</taxon>
        <taxon>Vertebrata</taxon>
        <taxon>Euteleostomi</taxon>
        <taxon>Actinopterygii</taxon>
        <taxon>Neopterygii</taxon>
        <taxon>Teleostei</taxon>
        <taxon>Anguilliformes</taxon>
        <taxon>Anguillidae</taxon>
        <taxon>Anguilla</taxon>
    </lineage>
</organism>
<reference evidence="2" key="2">
    <citation type="journal article" date="2015" name="Fish Shellfish Immunol.">
        <title>Early steps in the European eel (Anguilla anguilla)-Vibrio vulnificus interaction in the gills: Role of the RtxA13 toxin.</title>
        <authorList>
            <person name="Callol A."/>
            <person name="Pajuelo D."/>
            <person name="Ebbesson L."/>
            <person name="Teles M."/>
            <person name="MacKenzie S."/>
            <person name="Amaro C."/>
        </authorList>
    </citation>
    <scope>NUCLEOTIDE SEQUENCE</scope>
</reference>